<feature type="transmembrane region" description="Helical" evidence="5">
    <location>
        <begin position="93"/>
        <end position="111"/>
    </location>
</feature>
<dbReference type="Pfam" id="PF23914">
    <property type="entry name" value="TPR_CcmH_CycH"/>
    <property type="match status" value="1"/>
</dbReference>
<keyword evidence="5" id="KW-1133">Transmembrane helix</keyword>
<keyword evidence="2" id="KW-0677">Repeat</keyword>
<evidence type="ECO:0000256" key="3">
    <source>
        <dbReference type="ARBA" id="ARBA00022748"/>
    </source>
</evidence>
<evidence type="ECO:0000256" key="1">
    <source>
        <dbReference type="ARBA" id="ARBA00004196"/>
    </source>
</evidence>
<organism evidence="7">
    <name type="scientific">Haemophilus ducreyi</name>
    <dbReference type="NCBI Taxonomy" id="730"/>
    <lineage>
        <taxon>Bacteria</taxon>
        <taxon>Pseudomonadati</taxon>
        <taxon>Pseudomonadota</taxon>
        <taxon>Gammaproteobacteria</taxon>
        <taxon>Pasteurellales</taxon>
        <taxon>Pasteurellaceae</taxon>
        <taxon>Haemophilus</taxon>
    </lineage>
</organism>
<evidence type="ECO:0000256" key="4">
    <source>
        <dbReference type="ARBA" id="ARBA00022803"/>
    </source>
</evidence>
<reference evidence="7" key="1">
    <citation type="journal article" date="1998" name="Gene">
        <title>The sodA gene of Haemophilus ducreyi encodes a hydrogen peroxide-inhibitable superoxide dismutase.</title>
        <authorList>
            <person name="San Mateo L.R."/>
            <person name="Toffer K.L."/>
            <person name="Kawula T.H."/>
        </authorList>
    </citation>
    <scope>NUCLEOTIDE SEQUENCE</scope>
    <source>
        <strain evidence="7">35000</strain>
    </source>
</reference>
<dbReference type="EMBL" id="AF017750">
    <property type="protein sequence ID" value="AAC46215.1"/>
    <property type="molecule type" value="Genomic_DNA"/>
</dbReference>
<evidence type="ECO:0000259" key="6">
    <source>
        <dbReference type="Pfam" id="PF23914"/>
    </source>
</evidence>
<evidence type="ECO:0000256" key="5">
    <source>
        <dbReference type="SAM" id="Phobius"/>
    </source>
</evidence>
<dbReference type="PANTHER" id="PTHR47870:SF1">
    <property type="entry name" value="CYTOCHROME C-TYPE BIOGENESIS PROTEIN CCMH"/>
    <property type="match status" value="1"/>
</dbReference>
<dbReference type="InterPro" id="IPR056413">
    <property type="entry name" value="TPR_CcmH_CycH"/>
</dbReference>
<comment type="subcellular location">
    <subcellularLocation>
        <location evidence="1">Cell envelope</location>
    </subcellularLocation>
</comment>
<dbReference type="GO" id="GO:0005886">
    <property type="term" value="C:plasma membrane"/>
    <property type="evidence" value="ECO:0007669"/>
    <property type="project" value="TreeGrafter"/>
</dbReference>
<dbReference type="GO" id="GO:0017004">
    <property type="term" value="P:cytochrome complex assembly"/>
    <property type="evidence" value="ECO:0007669"/>
    <property type="project" value="UniProtKB-KW"/>
</dbReference>
<dbReference type="AlphaFoldDB" id="O30822"/>
<keyword evidence="3" id="KW-0201">Cytochrome c-type biogenesis</keyword>
<dbReference type="InterPro" id="IPR017560">
    <property type="entry name" value="Cyt_c_biogenesis_CcmI"/>
</dbReference>
<keyword evidence="5" id="KW-0472">Membrane</keyword>
<proteinExistence type="predicted"/>
<keyword evidence="5" id="KW-0812">Transmembrane</keyword>
<name>O30822_HAEDC</name>
<keyword evidence="4" id="KW-0802">TPR repeat</keyword>
<dbReference type="InterPro" id="IPR051263">
    <property type="entry name" value="C-type_cytochrome_biogenesis"/>
</dbReference>
<feature type="transmembrane region" description="Helical" evidence="5">
    <location>
        <begin position="6"/>
        <end position="23"/>
    </location>
</feature>
<gene>
    <name evidence="7" type="primary">ccmH</name>
</gene>
<dbReference type="NCBIfam" id="TIGR03142">
    <property type="entry name" value="cytochro_ccmI"/>
    <property type="match status" value="1"/>
</dbReference>
<sequence length="196" mass="22848">MNFWLIVAIITVFICLIAFYPLLKKSKKQNTLERDHLNKAFYFDRLQEVEREANEGIIDDLEKSKVELQQSLLDDIPMHTAVEQPTLSKVSRVWFLGLLCAVSAISLLAYMNVGSWQATKMLDMTHQKLDYFYARIKDEDKNPLSETELNQFAVALRVDLQRNPNNAKGWFMLGQMAQNLHNVWLIIYYNEIEMVA</sequence>
<accession>O30822</accession>
<dbReference type="PANTHER" id="PTHR47870">
    <property type="entry name" value="CYTOCHROME C-TYPE BIOGENESIS PROTEIN CCMH"/>
    <property type="match status" value="1"/>
</dbReference>
<feature type="domain" description="Cytochrome c-type biogenesis protein H TPR" evidence="6">
    <location>
        <begin position="122"/>
        <end position="182"/>
    </location>
</feature>
<evidence type="ECO:0000256" key="2">
    <source>
        <dbReference type="ARBA" id="ARBA00022737"/>
    </source>
</evidence>
<dbReference type="GO" id="GO:0030313">
    <property type="term" value="C:cell envelope"/>
    <property type="evidence" value="ECO:0007669"/>
    <property type="project" value="UniProtKB-SubCell"/>
</dbReference>
<evidence type="ECO:0000313" key="7">
    <source>
        <dbReference type="EMBL" id="AAC46215.1"/>
    </source>
</evidence>
<protein>
    <submittedName>
        <fullName evidence="7">Cytochrome C-type biogenesis protein</fullName>
    </submittedName>
</protein>